<evidence type="ECO:0000256" key="2">
    <source>
        <dbReference type="ARBA" id="ARBA00006991"/>
    </source>
</evidence>
<dbReference type="Gene3D" id="3.30.160.60">
    <property type="entry name" value="Classic Zinc Finger"/>
    <property type="match status" value="3"/>
</dbReference>
<dbReference type="PANTHER" id="PTHR23226">
    <property type="entry name" value="ZINC FINGER AND SCAN DOMAIN-CONTAINING"/>
    <property type="match status" value="1"/>
</dbReference>
<evidence type="ECO:0000256" key="3">
    <source>
        <dbReference type="ARBA" id="ARBA00022723"/>
    </source>
</evidence>
<dbReference type="InterPro" id="IPR036236">
    <property type="entry name" value="Znf_C2H2_sf"/>
</dbReference>
<evidence type="ECO:0000256" key="5">
    <source>
        <dbReference type="ARBA" id="ARBA00022771"/>
    </source>
</evidence>
<comment type="similarity">
    <text evidence="2">Belongs to the krueppel C2H2-type zinc-finger protein family.</text>
</comment>
<keyword evidence="9" id="KW-0539">Nucleus</keyword>
<dbReference type="Pfam" id="PF00096">
    <property type="entry name" value="zf-C2H2"/>
    <property type="match status" value="1"/>
</dbReference>
<keyword evidence="4" id="KW-0677">Repeat</keyword>
<dbReference type="GO" id="GO:0000981">
    <property type="term" value="F:DNA-binding transcription factor activity, RNA polymerase II-specific"/>
    <property type="evidence" value="ECO:0007669"/>
    <property type="project" value="TreeGrafter"/>
</dbReference>
<sequence length="135" mass="15715">MDLLWCLQKKTFRWSQNLTRHWSIHTGEKPYKCSDYRSSFNRSQNLITHRRIHTGEKPYKCLDCGSTFNQSQSLITHQKTHAGEAVHLLRLREDLQPEPEPHCSSETPHGGETLHAPDERRARGGNAVWIRTLQT</sequence>
<dbReference type="GO" id="GO:0000978">
    <property type="term" value="F:RNA polymerase II cis-regulatory region sequence-specific DNA binding"/>
    <property type="evidence" value="ECO:0007669"/>
    <property type="project" value="TreeGrafter"/>
</dbReference>
<dbReference type="FunFam" id="3.30.160.60:FF:002063">
    <property type="entry name" value="RB associated KRAB zinc finger"/>
    <property type="match status" value="1"/>
</dbReference>
<feature type="domain" description="C2H2-type" evidence="12">
    <location>
        <begin position="31"/>
        <end position="58"/>
    </location>
</feature>
<feature type="region of interest" description="Disordered" evidence="11">
    <location>
        <begin position="96"/>
        <end position="121"/>
    </location>
</feature>
<protein>
    <submittedName>
        <fullName evidence="13">---NA</fullName>
    </submittedName>
</protein>
<dbReference type="Proteomes" id="UP001178461">
    <property type="component" value="Chromosome 2"/>
</dbReference>
<dbReference type="AlphaFoldDB" id="A0AA35JZL1"/>
<evidence type="ECO:0000256" key="9">
    <source>
        <dbReference type="ARBA" id="ARBA00023242"/>
    </source>
</evidence>
<evidence type="ECO:0000256" key="10">
    <source>
        <dbReference type="PROSITE-ProRule" id="PRU00042"/>
    </source>
</evidence>
<keyword evidence="6" id="KW-0862">Zinc</keyword>
<dbReference type="GO" id="GO:0005634">
    <property type="term" value="C:nucleus"/>
    <property type="evidence" value="ECO:0007669"/>
    <property type="project" value="UniProtKB-SubCell"/>
</dbReference>
<keyword evidence="8" id="KW-0804">Transcription</keyword>
<evidence type="ECO:0000256" key="8">
    <source>
        <dbReference type="ARBA" id="ARBA00023163"/>
    </source>
</evidence>
<reference evidence="13" key="1">
    <citation type="submission" date="2022-12" db="EMBL/GenBank/DDBJ databases">
        <authorList>
            <person name="Alioto T."/>
            <person name="Alioto T."/>
            <person name="Gomez Garrido J."/>
        </authorList>
    </citation>
    <scope>NUCLEOTIDE SEQUENCE</scope>
</reference>
<dbReference type="SUPFAM" id="SSF57667">
    <property type="entry name" value="beta-beta-alpha zinc fingers"/>
    <property type="match status" value="1"/>
</dbReference>
<dbReference type="EMBL" id="OX395127">
    <property type="protein sequence ID" value="CAI5768466.1"/>
    <property type="molecule type" value="Genomic_DNA"/>
</dbReference>
<dbReference type="FunFam" id="3.30.160.60:FF:002343">
    <property type="entry name" value="Zinc finger protein 33A"/>
    <property type="match status" value="1"/>
</dbReference>
<comment type="subcellular location">
    <subcellularLocation>
        <location evidence="1">Nucleus</location>
    </subcellularLocation>
</comment>
<proteinExistence type="inferred from homology"/>
<evidence type="ECO:0000256" key="4">
    <source>
        <dbReference type="ARBA" id="ARBA00022737"/>
    </source>
</evidence>
<keyword evidence="14" id="KW-1185">Reference proteome</keyword>
<accession>A0AA35JZL1</accession>
<dbReference type="PROSITE" id="PS00028">
    <property type="entry name" value="ZINC_FINGER_C2H2_1"/>
    <property type="match status" value="1"/>
</dbReference>
<feature type="domain" description="C2H2-type" evidence="12">
    <location>
        <begin position="59"/>
        <end position="86"/>
    </location>
</feature>
<evidence type="ECO:0000259" key="12">
    <source>
        <dbReference type="PROSITE" id="PS50157"/>
    </source>
</evidence>
<dbReference type="PANTHER" id="PTHR23226:SF416">
    <property type="entry name" value="FI01424P"/>
    <property type="match status" value="1"/>
</dbReference>
<feature type="domain" description="C2H2-type" evidence="12">
    <location>
        <begin position="10"/>
        <end position="30"/>
    </location>
</feature>
<keyword evidence="7" id="KW-0805">Transcription regulation</keyword>
<keyword evidence="3" id="KW-0479">Metal-binding</keyword>
<gene>
    <name evidence="13" type="ORF">PODLI_1B035736</name>
</gene>
<organism evidence="13 14">
    <name type="scientific">Podarcis lilfordi</name>
    <name type="common">Lilford's wall lizard</name>
    <dbReference type="NCBI Taxonomy" id="74358"/>
    <lineage>
        <taxon>Eukaryota</taxon>
        <taxon>Metazoa</taxon>
        <taxon>Chordata</taxon>
        <taxon>Craniata</taxon>
        <taxon>Vertebrata</taxon>
        <taxon>Euteleostomi</taxon>
        <taxon>Lepidosauria</taxon>
        <taxon>Squamata</taxon>
        <taxon>Bifurcata</taxon>
        <taxon>Unidentata</taxon>
        <taxon>Episquamata</taxon>
        <taxon>Laterata</taxon>
        <taxon>Lacertibaenia</taxon>
        <taxon>Lacertidae</taxon>
        <taxon>Podarcis</taxon>
    </lineage>
</organism>
<evidence type="ECO:0000256" key="1">
    <source>
        <dbReference type="ARBA" id="ARBA00004123"/>
    </source>
</evidence>
<dbReference type="PROSITE" id="PS50157">
    <property type="entry name" value="ZINC_FINGER_C2H2_2"/>
    <property type="match status" value="3"/>
</dbReference>
<dbReference type="GO" id="GO:0008270">
    <property type="term" value="F:zinc ion binding"/>
    <property type="evidence" value="ECO:0007669"/>
    <property type="project" value="UniProtKB-KW"/>
</dbReference>
<evidence type="ECO:0000313" key="14">
    <source>
        <dbReference type="Proteomes" id="UP001178461"/>
    </source>
</evidence>
<evidence type="ECO:0000256" key="6">
    <source>
        <dbReference type="ARBA" id="ARBA00022833"/>
    </source>
</evidence>
<dbReference type="SMART" id="SM00355">
    <property type="entry name" value="ZnF_C2H2"/>
    <property type="match status" value="2"/>
</dbReference>
<dbReference type="InterPro" id="IPR013087">
    <property type="entry name" value="Znf_C2H2_type"/>
</dbReference>
<evidence type="ECO:0000256" key="7">
    <source>
        <dbReference type="ARBA" id="ARBA00023015"/>
    </source>
</evidence>
<keyword evidence="5 10" id="KW-0863">Zinc-finger</keyword>
<evidence type="ECO:0000256" key="11">
    <source>
        <dbReference type="SAM" id="MobiDB-lite"/>
    </source>
</evidence>
<evidence type="ECO:0000313" key="13">
    <source>
        <dbReference type="EMBL" id="CAI5768466.1"/>
    </source>
</evidence>
<name>A0AA35JZL1_9SAUR</name>